<reference evidence="1 2" key="1">
    <citation type="journal article" date="2011" name="Genome Res.">
        <title>Phylogeny-wide analysis of social amoeba genomes highlights ancient origins for complex intercellular communication.</title>
        <authorList>
            <person name="Heidel A.J."/>
            <person name="Lawal H.M."/>
            <person name="Felder M."/>
            <person name="Schilde C."/>
            <person name="Helps N.R."/>
            <person name="Tunggal B."/>
            <person name="Rivero F."/>
            <person name="John U."/>
            <person name="Schleicher M."/>
            <person name="Eichinger L."/>
            <person name="Platzer M."/>
            <person name="Noegel A.A."/>
            <person name="Schaap P."/>
            <person name="Gloeckner G."/>
        </authorList>
    </citation>
    <scope>NUCLEOTIDE SEQUENCE [LARGE SCALE GENOMIC DNA]</scope>
    <source>
        <strain evidence="2">ATCC 26659 / Pp 5 / PN500</strain>
    </source>
</reference>
<dbReference type="AlphaFoldDB" id="D3B2Z9"/>
<organism evidence="1 2">
    <name type="scientific">Heterostelium pallidum (strain ATCC 26659 / Pp 5 / PN500)</name>
    <name type="common">Cellular slime mold</name>
    <name type="synonym">Polysphondylium pallidum</name>
    <dbReference type="NCBI Taxonomy" id="670386"/>
    <lineage>
        <taxon>Eukaryota</taxon>
        <taxon>Amoebozoa</taxon>
        <taxon>Evosea</taxon>
        <taxon>Eumycetozoa</taxon>
        <taxon>Dictyostelia</taxon>
        <taxon>Acytosteliales</taxon>
        <taxon>Acytosteliaceae</taxon>
        <taxon>Heterostelium</taxon>
    </lineage>
</organism>
<evidence type="ECO:0000313" key="2">
    <source>
        <dbReference type="Proteomes" id="UP000001396"/>
    </source>
</evidence>
<protein>
    <submittedName>
        <fullName evidence="1">Uncharacterized protein</fullName>
    </submittedName>
</protein>
<proteinExistence type="predicted"/>
<dbReference type="RefSeq" id="XP_020435814.1">
    <property type="nucleotide sequence ID" value="XM_020573742.1"/>
</dbReference>
<evidence type="ECO:0000313" key="1">
    <source>
        <dbReference type="EMBL" id="EFA83697.1"/>
    </source>
</evidence>
<dbReference type="Proteomes" id="UP000001396">
    <property type="component" value="Unassembled WGS sequence"/>
</dbReference>
<sequence>MTIFENRIYRIILEYLWFNKNNKKYKSYARSLSSVNWYFHGVRESSLGVAKLNRCSLFDHHHLTKLHYNGCGFKSIKKQSLQLITPKLRALTCDHTELGFLLECGMSSLEQLKCLVTMGFDDTTKQLRGQIGMLASTLKAVSFQINMKLYYELQLLIIHFLSERFEHLTSIELIETSGNVLLCNLYRNSKMVFDRLLKFKSLQHLVIEFQIDKDKDNWDDEGVKSYEFQSDLLCYLMNQSSLKSFHHNRFLGSSIEEYLLQESSSIEYLSLDLHQGFSEVTRNNIKKLSLVAVSDQDMHKLAMVKYLKVHPKYPNSLAGITQFLNRQQQLQKQYGFPADRVLKCEVNIGQVNIEPEFLEALKNNTTLKRLYLSIKEDDYIVDLDDLKVIDSIIQSHPTIRNKDTWFITKQKLKDRGQVYNQIVN</sequence>
<accession>D3B2Z9</accession>
<dbReference type="InParanoid" id="D3B2Z9"/>
<name>D3B2Z9_HETP5</name>
<comment type="caution">
    <text evidence="1">The sequence shown here is derived from an EMBL/GenBank/DDBJ whole genome shotgun (WGS) entry which is preliminary data.</text>
</comment>
<keyword evidence="2" id="KW-1185">Reference proteome</keyword>
<dbReference type="EMBL" id="ADBJ01000010">
    <property type="protein sequence ID" value="EFA83697.1"/>
    <property type="molecule type" value="Genomic_DNA"/>
</dbReference>
<gene>
    <name evidence="1" type="ORF">PPL_02764</name>
</gene>
<dbReference type="GeneID" id="31358287"/>